<comment type="cofactor">
    <cofactor evidence="1">
        <name>FAD</name>
        <dbReference type="ChEBI" id="CHEBI:57692"/>
    </cofactor>
</comment>
<name>A0ABP9F9A8_9GAMM</name>
<dbReference type="Pfam" id="PF00732">
    <property type="entry name" value="GMC_oxred_N"/>
    <property type="match status" value="1"/>
</dbReference>
<evidence type="ECO:0000256" key="1">
    <source>
        <dbReference type="ARBA" id="ARBA00001974"/>
    </source>
</evidence>
<dbReference type="Proteomes" id="UP001499988">
    <property type="component" value="Unassembled WGS sequence"/>
</dbReference>
<keyword evidence="4" id="KW-0274">FAD</keyword>
<dbReference type="SUPFAM" id="SSF51905">
    <property type="entry name" value="FAD/NAD(P)-binding domain"/>
    <property type="match status" value="1"/>
</dbReference>
<evidence type="ECO:0000259" key="7">
    <source>
        <dbReference type="Pfam" id="PF05199"/>
    </source>
</evidence>
<proteinExistence type="inferred from homology"/>
<dbReference type="PANTHER" id="PTHR42784:SF1">
    <property type="entry name" value="PYRANOSE 2-OXIDASE"/>
    <property type="match status" value="1"/>
</dbReference>
<sequence>MHCTLAKAMPLEQEFDLCIIGSGPAGLALAHQFLSDEIRICLIESGRFTPNKSAQRLNKGENRGIYYDLEESRCRAIGGTLHMWQGTVAPLDPIDFEKREWIPNSGWPIDAETMRPWYQEAASLLGISAHQSWFDGLPEQMMQEIRRFGIPPATFSPKPFISLKMQVEPLCQQLYRPVLSSSRLLCLSEATATELIESEQGGRIEAAAVSSLCGRHRATLRAKRFVVCAGGLETPRLLLNSRCRSARGVGNEYDVVGRYFMDHPRLRSSVIVTPNSNRAGVLRQISLGRYGAKSGFTLAPALQQAQRIANHNLFIGAASFDVERLALKALRWLRPRRSALVQPVMAKAMPDTLTVATTDVEQRSRTAGNGTQSGSRNRAVRILRRVWRATPVRLRVGIEDLISKQRFERMTFITKIEQHPNPESRITLSDETDPLGVPLLRMAWQLTAEDHENIERFHALISEQFAEAGFDTSDLTFKGPDGEYFFQDSSHPMGATRMADDPRSGVVDANLKVFSQSNLYLCSSSVFPTGGNANATLTILALAIRLGQFLRSHP</sequence>
<keyword evidence="9" id="KW-1185">Reference proteome</keyword>
<protein>
    <submittedName>
        <fullName evidence="8">GMC family oxidoreductase</fullName>
    </submittedName>
</protein>
<evidence type="ECO:0000313" key="9">
    <source>
        <dbReference type="Proteomes" id="UP001499988"/>
    </source>
</evidence>
<dbReference type="Gene3D" id="3.50.50.60">
    <property type="entry name" value="FAD/NAD(P)-binding domain"/>
    <property type="match status" value="2"/>
</dbReference>
<dbReference type="InterPro" id="IPR036188">
    <property type="entry name" value="FAD/NAD-bd_sf"/>
</dbReference>
<gene>
    <name evidence="8" type="ORF">GCM10023333_25400</name>
</gene>
<dbReference type="Pfam" id="PF05199">
    <property type="entry name" value="GMC_oxred_C"/>
    <property type="match status" value="1"/>
</dbReference>
<evidence type="ECO:0000256" key="2">
    <source>
        <dbReference type="ARBA" id="ARBA00010790"/>
    </source>
</evidence>
<keyword evidence="5" id="KW-0560">Oxidoreductase</keyword>
<feature type="domain" description="Glucose-methanol-choline oxidoreductase C-terminal" evidence="7">
    <location>
        <begin position="420"/>
        <end position="543"/>
    </location>
</feature>
<evidence type="ECO:0000256" key="4">
    <source>
        <dbReference type="ARBA" id="ARBA00022827"/>
    </source>
</evidence>
<comment type="similarity">
    <text evidence="2">Belongs to the GMC oxidoreductase family.</text>
</comment>
<organism evidence="8 9">
    <name type="scientific">Ferrimonas pelagia</name>
    <dbReference type="NCBI Taxonomy" id="1177826"/>
    <lineage>
        <taxon>Bacteria</taxon>
        <taxon>Pseudomonadati</taxon>
        <taxon>Pseudomonadota</taxon>
        <taxon>Gammaproteobacteria</taxon>
        <taxon>Alteromonadales</taxon>
        <taxon>Ferrimonadaceae</taxon>
        <taxon>Ferrimonas</taxon>
    </lineage>
</organism>
<dbReference type="EMBL" id="BAABJZ010000084">
    <property type="protein sequence ID" value="GAA4891057.1"/>
    <property type="molecule type" value="Genomic_DNA"/>
</dbReference>
<evidence type="ECO:0000313" key="8">
    <source>
        <dbReference type="EMBL" id="GAA4891057.1"/>
    </source>
</evidence>
<dbReference type="RefSeq" id="WP_345335774.1">
    <property type="nucleotide sequence ID" value="NZ_BAABJZ010000084.1"/>
</dbReference>
<accession>A0ABP9F9A8</accession>
<evidence type="ECO:0000256" key="3">
    <source>
        <dbReference type="ARBA" id="ARBA00022630"/>
    </source>
</evidence>
<dbReference type="InterPro" id="IPR051473">
    <property type="entry name" value="P2Ox-like"/>
</dbReference>
<dbReference type="InterPro" id="IPR007867">
    <property type="entry name" value="GMC_OxRtase_C"/>
</dbReference>
<feature type="domain" description="Glucose-methanol-choline oxidoreductase N-terminal" evidence="6">
    <location>
        <begin position="183"/>
        <end position="264"/>
    </location>
</feature>
<reference evidence="9" key="1">
    <citation type="journal article" date="2019" name="Int. J. Syst. Evol. Microbiol.">
        <title>The Global Catalogue of Microorganisms (GCM) 10K type strain sequencing project: providing services to taxonomists for standard genome sequencing and annotation.</title>
        <authorList>
            <consortium name="The Broad Institute Genomics Platform"/>
            <consortium name="The Broad Institute Genome Sequencing Center for Infectious Disease"/>
            <person name="Wu L."/>
            <person name="Ma J."/>
        </authorList>
    </citation>
    <scope>NUCLEOTIDE SEQUENCE [LARGE SCALE GENOMIC DNA]</scope>
    <source>
        <strain evidence="9">JCM 18401</strain>
    </source>
</reference>
<comment type="caution">
    <text evidence="8">The sequence shown here is derived from an EMBL/GenBank/DDBJ whole genome shotgun (WGS) entry which is preliminary data.</text>
</comment>
<dbReference type="PANTHER" id="PTHR42784">
    <property type="entry name" value="PYRANOSE 2-OXIDASE"/>
    <property type="match status" value="1"/>
</dbReference>
<dbReference type="InterPro" id="IPR000172">
    <property type="entry name" value="GMC_OxRdtase_N"/>
</dbReference>
<evidence type="ECO:0000259" key="6">
    <source>
        <dbReference type="Pfam" id="PF00732"/>
    </source>
</evidence>
<keyword evidence="3" id="KW-0285">Flavoprotein</keyword>
<evidence type="ECO:0000256" key="5">
    <source>
        <dbReference type="ARBA" id="ARBA00023002"/>
    </source>
</evidence>